<accession>A0AA36CQ80</accession>
<keyword evidence="6" id="KW-0508">mRNA splicing</keyword>
<feature type="region of interest" description="Disordered" evidence="7">
    <location>
        <begin position="1"/>
        <end position="24"/>
    </location>
</feature>
<reference evidence="9" key="1">
    <citation type="submission" date="2023-06" db="EMBL/GenBank/DDBJ databases">
        <authorList>
            <person name="Delattre M."/>
        </authorList>
    </citation>
    <scope>NUCLEOTIDE SEQUENCE</scope>
    <source>
        <strain evidence="9">AF72</strain>
    </source>
</reference>
<evidence type="ECO:0000313" key="9">
    <source>
        <dbReference type="EMBL" id="CAJ0573264.1"/>
    </source>
</evidence>
<dbReference type="AlphaFoldDB" id="A0AA36CQ80"/>
<dbReference type="PROSITE" id="PS50102">
    <property type="entry name" value="RRM"/>
    <property type="match status" value="1"/>
</dbReference>
<keyword evidence="6" id="KW-0813">Transport</keyword>
<evidence type="ECO:0000259" key="8">
    <source>
        <dbReference type="PROSITE" id="PS50102"/>
    </source>
</evidence>
<evidence type="ECO:0000256" key="4">
    <source>
        <dbReference type="ARBA" id="ARBA00023242"/>
    </source>
</evidence>
<dbReference type="GO" id="GO:0006397">
    <property type="term" value="P:mRNA processing"/>
    <property type="evidence" value="ECO:0007669"/>
    <property type="project" value="UniProtKB-KW"/>
</dbReference>
<evidence type="ECO:0000256" key="1">
    <source>
        <dbReference type="ARBA" id="ARBA00007987"/>
    </source>
</evidence>
<evidence type="ECO:0000256" key="5">
    <source>
        <dbReference type="PROSITE-ProRule" id="PRU00176"/>
    </source>
</evidence>
<gene>
    <name evidence="9" type="ORF">MSPICULIGERA_LOCUS11627</name>
</gene>
<dbReference type="Pfam" id="PF00076">
    <property type="entry name" value="RRM_1"/>
    <property type="match status" value="1"/>
</dbReference>
<keyword evidence="3 5" id="KW-0694">RNA-binding</keyword>
<sequence>MADEDMETGEQQITATRQKGRGLTEKRTRERIVYDSVEGADTAIVGPARSVEGWIVFVTGLQEETSEDDVNEAFGEHGDIRNIHLNLDRRTGFNKGYALVEYDTQKEAQAAIDNLNGREVLGQVIQVDWCFVTPPKTKK</sequence>
<keyword evidence="4 6" id="KW-0539">Nucleus</keyword>
<dbReference type="GO" id="GO:0051028">
    <property type="term" value="P:mRNA transport"/>
    <property type="evidence" value="ECO:0007669"/>
    <property type="project" value="UniProtKB-KW"/>
</dbReference>
<dbReference type="PANTHER" id="PTHR45894">
    <property type="entry name" value="RNA-BINDING PROTEIN 8A"/>
    <property type="match status" value="1"/>
</dbReference>
<organism evidence="9 10">
    <name type="scientific">Mesorhabditis spiculigera</name>
    <dbReference type="NCBI Taxonomy" id="96644"/>
    <lineage>
        <taxon>Eukaryota</taxon>
        <taxon>Metazoa</taxon>
        <taxon>Ecdysozoa</taxon>
        <taxon>Nematoda</taxon>
        <taxon>Chromadorea</taxon>
        <taxon>Rhabditida</taxon>
        <taxon>Rhabditina</taxon>
        <taxon>Rhabditomorpha</taxon>
        <taxon>Rhabditoidea</taxon>
        <taxon>Rhabditidae</taxon>
        <taxon>Mesorhabditinae</taxon>
        <taxon>Mesorhabditis</taxon>
    </lineage>
</organism>
<dbReference type="Proteomes" id="UP001177023">
    <property type="component" value="Unassembled WGS sequence"/>
</dbReference>
<name>A0AA36CQ80_9BILA</name>
<dbReference type="Gene3D" id="3.30.70.330">
    <property type="match status" value="1"/>
</dbReference>
<dbReference type="InterPro" id="IPR033744">
    <property type="entry name" value="RRM_RBM8"/>
</dbReference>
<keyword evidence="10" id="KW-1185">Reference proteome</keyword>
<comment type="subunit">
    <text evidence="6">Heterodimer with MAGOH. Part of the mRNA splicing-dependent exon junction complex (EJC) complex; the core complex contains CASC3, EIF4A3, MAGOH and RBM8A.</text>
</comment>
<comment type="subcellular location">
    <subcellularLocation>
        <location evidence="6">Nucleus</location>
    </subcellularLocation>
    <subcellularLocation>
        <location evidence="6">Nucleus speckle</location>
    </subcellularLocation>
    <subcellularLocation>
        <location evidence="6">Cytoplasm</location>
    </subcellularLocation>
</comment>
<dbReference type="InterPro" id="IPR035979">
    <property type="entry name" value="RBD_domain_sf"/>
</dbReference>
<dbReference type="PRINTS" id="PR01738">
    <property type="entry name" value="RNABINDINGM8"/>
</dbReference>
<dbReference type="InterPro" id="IPR000504">
    <property type="entry name" value="RRM_dom"/>
</dbReference>
<dbReference type="GO" id="GO:0008380">
    <property type="term" value="P:RNA splicing"/>
    <property type="evidence" value="ECO:0007669"/>
    <property type="project" value="UniProtKB-KW"/>
</dbReference>
<dbReference type="GO" id="GO:0003729">
    <property type="term" value="F:mRNA binding"/>
    <property type="evidence" value="ECO:0007669"/>
    <property type="project" value="InterPro"/>
</dbReference>
<proteinExistence type="inferred from homology"/>
<evidence type="ECO:0000256" key="2">
    <source>
        <dbReference type="ARBA" id="ARBA00022490"/>
    </source>
</evidence>
<dbReference type="InterPro" id="IPR008111">
    <property type="entry name" value="RNA-bd_8"/>
</dbReference>
<evidence type="ECO:0000256" key="3">
    <source>
        <dbReference type="ARBA" id="ARBA00022884"/>
    </source>
</evidence>
<dbReference type="GO" id="GO:0005737">
    <property type="term" value="C:cytoplasm"/>
    <property type="evidence" value="ECO:0007669"/>
    <property type="project" value="UniProtKB-SubCell"/>
</dbReference>
<feature type="non-terminal residue" evidence="9">
    <location>
        <position position="139"/>
    </location>
</feature>
<comment type="similarity">
    <text evidence="1 6">Belongs to the RBM8A family.</text>
</comment>
<dbReference type="GO" id="GO:0016607">
    <property type="term" value="C:nuclear speck"/>
    <property type="evidence" value="ECO:0007669"/>
    <property type="project" value="UniProtKB-SubCell"/>
</dbReference>
<keyword evidence="2 6" id="KW-0963">Cytoplasm</keyword>
<evidence type="ECO:0000256" key="7">
    <source>
        <dbReference type="SAM" id="MobiDB-lite"/>
    </source>
</evidence>
<keyword evidence="6" id="KW-0507">mRNA processing</keyword>
<dbReference type="InterPro" id="IPR012677">
    <property type="entry name" value="Nucleotide-bd_a/b_plait_sf"/>
</dbReference>
<dbReference type="SMART" id="SM00360">
    <property type="entry name" value="RRM"/>
    <property type="match status" value="1"/>
</dbReference>
<comment type="function">
    <text evidence="6">Core component of the splicing-dependent multiprotein exon junction complex (EJC) deposited at splice junctions on mRNAs.</text>
</comment>
<dbReference type="SUPFAM" id="SSF54928">
    <property type="entry name" value="RNA-binding domain, RBD"/>
    <property type="match status" value="1"/>
</dbReference>
<dbReference type="EMBL" id="CATQJA010002617">
    <property type="protein sequence ID" value="CAJ0573264.1"/>
    <property type="molecule type" value="Genomic_DNA"/>
</dbReference>
<evidence type="ECO:0000256" key="6">
    <source>
        <dbReference type="RuleBase" id="RU361239"/>
    </source>
</evidence>
<keyword evidence="6" id="KW-0509">mRNA transport</keyword>
<feature type="domain" description="RRM" evidence="8">
    <location>
        <begin position="54"/>
        <end position="132"/>
    </location>
</feature>
<protein>
    <recommendedName>
        <fullName evidence="6">RNA-binding protein 8A</fullName>
    </recommendedName>
</protein>
<dbReference type="CDD" id="cd12324">
    <property type="entry name" value="RRM_RBM8"/>
    <property type="match status" value="1"/>
</dbReference>
<evidence type="ECO:0000313" key="10">
    <source>
        <dbReference type="Proteomes" id="UP001177023"/>
    </source>
</evidence>
<comment type="caution">
    <text evidence="9">The sequence shown here is derived from an EMBL/GenBank/DDBJ whole genome shotgun (WGS) entry which is preliminary data.</text>
</comment>